<evidence type="ECO:0000256" key="2">
    <source>
        <dbReference type="ARBA" id="ARBA00007118"/>
    </source>
</evidence>
<dbReference type="InterPro" id="IPR017896">
    <property type="entry name" value="4Fe4S_Fe-S-bd"/>
</dbReference>
<dbReference type="PANTHER" id="PTHR43673">
    <property type="entry name" value="NAD(P)H NITROREDUCTASE YDGI-RELATED"/>
    <property type="match status" value="1"/>
</dbReference>
<dbReference type="Pfam" id="PF12838">
    <property type="entry name" value="Fer4_7"/>
    <property type="match status" value="1"/>
</dbReference>
<keyword evidence="3" id="KW-0285">Flavoprotein</keyword>
<dbReference type="AlphaFoldDB" id="F8UI01"/>
<name>F8UI01_9ZZZZ</name>
<dbReference type="EC" id="1.6.99.3" evidence="7"/>
<accession>F8UI01</accession>
<dbReference type="SUPFAM" id="SSF55469">
    <property type="entry name" value="FMN-dependent nitroreductase-like"/>
    <property type="match status" value="1"/>
</dbReference>
<keyword evidence="4" id="KW-0288">FMN</keyword>
<dbReference type="InterPro" id="IPR017900">
    <property type="entry name" value="4Fe4S_Fe_S_CS"/>
</dbReference>
<dbReference type="InterPro" id="IPR000415">
    <property type="entry name" value="Nitroreductase-like"/>
</dbReference>
<feature type="domain" description="4Fe-4S ferredoxin-type" evidence="6">
    <location>
        <begin position="2"/>
        <end position="30"/>
    </location>
</feature>
<comment type="similarity">
    <text evidence="2">Belongs to the nitroreductase family.</text>
</comment>
<evidence type="ECO:0000313" key="7">
    <source>
        <dbReference type="EMBL" id="AEI30658.1"/>
    </source>
</evidence>
<dbReference type="Gene3D" id="3.40.109.10">
    <property type="entry name" value="NADH Oxidase"/>
    <property type="match status" value="1"/>
</dbReference>
<dbReference type="Pfam" id="PF00881">
    <property type="entry name" value="Nitroreductase"/>
    <property type="match status" value="1"/>
</dbReference>
<organism evidence="7">
    <name type="scientific">uncultured microorganism</name>
    <dbReference type="NCBI Taxonomy" id="358574"/>
    <lineage>
        <taxon>unclassified sequences</taxon>
        <taxon>environmental samples</taxon>
    </lineage>
</organism>
<keyword evidence="5 7" id="KW-0560">Oxidoreductase</keyword>
<evidence type="ECO:0000256" key="4">
    <source>
        <dbReference type="ARBA" id="ARBA00022643"/>
    </source>
</evidence>
<dbReference type="Gene3D" id="3.30.70.20">
    <property type="match status" value="1"/>
</dbReference>
<dbReference type="PANTHER" id="PTHR43673:SF2">
    <property type="entry name" value="NITROREDUCTASE"/>
    <property type="match status" value="1"/>
</dbReference>
<dbReference type="PROSITE" id="PS51379">
    <property type="entry name" value="4FE4S_FER_2"/>
    <property type="match status" value="2"/>
</dbReference>
<evidence type="ECO:0000256" key="5">
    <source>
        <dbReference type="ARBA" id="ARBA00023002"/>
    </source>
</evidence>
<comment type="cofactor">
    <cofactor evidence="1">
        <name>FMN</name>
        <dbReference type="ChEBI" id="CHEBI:58210"/>
    </cofactor>
</comment>
<evidence type="ECO:0000256" key="1">
    <source>
        <dbReference type="ARBA" id="ARBA00001917"/>
    </source>
</evidence>
<protein>
    <submittedName>
        <fullName evidence="7">Nitroreductase</fullName>
        <ecNumber evidence="7">1.6.99.3</ecNumber>
    </submittedName>
</protein>
<evidence type="ECO:0000259" key="6">
    <source>
        <dbReference type="PROSITE" id="PS51379"/>
    </source>
</evidence>
<dbReference type="GO" id="GO:0016491">
    <property type="term" value="F:oxidoreductase activity"/>
    <property type="evidence" value="ECO:0007669"/>
    <property type="project" value="UniProtKB-KW"/>
</dbReference>
<feature type="domain" description="4Fe-4S ferredoxin-type" evidence="6">
    <location>
        <begin position="32"/>
        <end position="61"/>
    </location>
</feature>
<feature type="non-terminal residue" evidence="7">
    <location>
        <position position="225"/>
    </location>
</feature>
<dbReference type="SUPFAM" id="SSF54862">
    <property type="entry name" value="4Fe-4S ferredoxins"/>
    <property type="match status" value="1"/>
</dbReference>
<reference evidence="7" key="1">
    <citation type="submission" date="2011-04" db="EMBL/GenBank/DDBJ databases">
        <title>Taxonomic and functional metagenomic profiling of the microbial community in the anoxic sediment of a brackish shallow lake (Laguna de Carrizo Central Spain).</title>
        <authorList>
            <consortium name="CONSOLIDER consortium CSD2007-00005"/>
            <person name="Guazzaroni M.-E."/>
            <person name="Richter M."/>
            <person name="Garcia-Salamanca A."/>
            <person name="Yarza P."/>
            <person name="Ferrer M."/>
        </authorList>
    </citation>
    <scope>NUCLEOTIDE SEQUENCE</scope>
</reference>
<gene>
    <name evidence="7" type="ORF">LDC_03355</name>
</gene>
<dbReference type="InterPro" id="IPR029479">
    <property type="entry name" value="Nitroreductase"/>
</dbReference>
<dbReference type="EMBL" id="JF805277">
    <property type="protein sequence ID" value="AEI30658.1"/>
    <property type="molecule type" value="Genomic_DNA"/>
</dbReference>
<dbReference type="PROSITE" id="PS00198">
    <property type="entry name" value="4FE4S_FER_1"/>
    <property type="match status" value="1"/>
</dbReference>
<proteinExistence type="inferred from homology"/>
<evidence type="ECO:0000256" key="3">
    <source>
        <dbReference type="ARBA" id="ARBA00022630"/>
    </source>
</evidence>
<sequence length="225" mass="25157">MSLVSIDQSKCIQCGECVTACLGCITEREGKIIAEADEKNCFLCGHCIAVCPVGAITHKTLNMEAFKEISQPTTIKASDFFQFLLERRSHRSFSKEKISREHLDLLVEACRHSPTGSNRQKTHLLIVQDPARIAKLAELTIDYLRHLHRLIQKKLEKLTSAGKQDSEDYRFSVEALENCGGVLRRKDMGVEPIFFGAPALMIFHSDSKRLGTPKDDCVIAAHTVT</sequence>